<keyword evidence="10" id="KW-0539">Nucleus</keyword>
<feature type="region of interest" description="Disordered" evidence="12">
    <location>
        <begin position="1"/>
        <end position="77"/>
    </location>
</feature>
<proteinExistence type="inferred from homology"/>
<dbReference type="GO" id="GO:0008094">
    <property type="term" value="F:ATP-dependent activity, acting on DNA"/>
    <property type="evidence" value="ECO:0007669"/>
    <property type="project" value="TreeGrafter"/>
</dbReference>
<keyword evidence="3" id="KW-0479">Metal-binding</keyword>
<evidence type="ECO:0000256" key="12">
    <source>
        <dbReference type="SAM" id="MobiDB-lite"/>
    </source>
</evidence>
<dbReference type="SUPFAM" id="SSF57850">
    <property type="entry name" value="RING/U-box"/>
    <property type="match status" value="1"/>
</dbReference>
<dbReference type="CDD" id="cd18793">
    <property type="entry name" value="SF2_C_SNF"/>
    <property type="match status" value="1"/>
</dbReference>
<comment type="similarity">
    <text evidence="2">Belongs to the SNF2/RAD54 helicase family.</text>
</comment>
<evidence type="ECO:0000313" key="17">
    <source>
        <dbReference type="Proteomes" id="UP000053611"/>
    </source>
</evidence>
<dbReference type="GO" id="GO:0005524">
    <property type="term" value="F:ATP binding"/>
    <property type="evidence" value="ECO:0007669"/>
    <property type="project" value="UniProtKB-KW"/>
</dbReference>
<dbReference type="GO" id="GO:0004386">
    <property type="term" value="F:helicase activity"/>
    <property type="evidence" value="ECO:0007669"/>
    <property type="project" value="UniProtKB-KW"/>
</dbReference>
<dbReference type="PANTHER" id="PTHR45626">
    <property type="entry name" value="TRANSCRIPTION TERMINATION FACTOR 2-RELATED"/>
    <property type="match status" value="1"/>
</dbReference>
<dbReference type="STRING" id="879819.A0A0J1B3H0"/>
<dbReference type="PROSITE" id="PS50089">
    <property type="entry name" value="ZF_RING_2"/>
    <property type="match status" value="1"/>
</dbReference>
<feature type="compositionally biased region" description="Basic residues" evidence="12">
    <location>
        <begin position="33"/>
        <end position="45"/>
    </location>
</feature>
<evidence type="ECO:0000256" key="10">
    <source>
        <dbReference type="ARBA" id="ARBA00023242"/>
    </source>
</evidence>
<reference evidence="16 17" key="1">
    <citation type="submission" date="2015-03" db="EMBL/GenBank/DDBJ databases">
        <title>Genomics and transcriptomics of the oil-accumulating basidiomycete yeast T. oleaginosus allow insights into substrate utilization and the diverse evolutionary trajectories of mating systems in fungi.</title>
        <authorList>
            <consortium name="DOE Joint Genome Institute"/>
            <person name="Kourist R."/>
            <person name="Kracht O."/>
            <person name="Bracharz F."/>
            <person name="Lipzen A."/>
            <person name="Nolan M."/>
            <person name="Ohm R."/>
            <person name="Grigoriev I."/>
            <person name="Sun S."/>
            <person name="Heitman J."/>
            <person name="Bruck T."/>
            <person name="Nowrousian M."/>
        </authorList>
    </citation>
    <scope>NUCLEOTIDE SEQUENCE [LARGE SCALE GENOMIC DNA]</scope>
    <source>
        <strain evidence="16 17">IBC0246</strain>
    </source>
</reference>
<dbReference type="PROSITE" id="PS51192">
    <property type="entry name" value="HELICASE_ATP_BIND_1"/>
    <property type="match status" value="1"/>
</dbReference>
<dbReference type="InterPro" id="IPR014905">
    <property type="entry name" value="HIRAN"/>
</dbReference>
<evidence type="ECO:0000256" key="2">
    <source>
        <dbReference type="ARBA" id="ARBA00007025"/>
    </source>
</evidence>
<dbReference type="EMBL" id="KQ087208">
    <property type="protein sequence ID" value="KLT42194.1"/>
    <property type="molecule type" value="Genomic_DNA"/>
</dbReference>
<keyword evidence="8" id="KW-0862">Zinc</keyword>
<protein>
    <submittedName>
        <fullName evidence="16">Uncharacterized protein</fullName>
    </submittedName>
</protein>
<dbReference type="PROSITE" id="PS00518">
    <property type="entry name" value="ZF_RING_1"/>
    <property type="match status" value="1"/>
</dbReference>
<dbReference type="GO" id="GO:0016818">
    <property type="term" value="F:hydrolase activity, acting on acid anhydrides, in phosphorus-containing anhydrides"/>
    <property type="evidence" value="ECO:0007669"/>
    <property type="project" value="InterPro"/>
</dbReference>
<dbReference type="Gene3D" id="3.40.50.10810">
    <property type="entry name" value="Tandem AAA-ATPase domain"/>
    <property type="match status" value="1"/>
</dbReference>
<feature type="domain" description="Helicase C-terminal" evidence="15">
    <location>
        <begin position="757"/>
        <end position="914"/>
    </location>
</feature>
<dbReference type="InterPro" id="IPR001841">
    <property type="entry name" value="Znf_RING"/>
</dbReference>
<dbReference type="InterPro" id="IPR014001">
    <property type="entry name" value="Helicase_ATP-bd"/>
</dbReference>
<feature type="compositionally biased region" description="Polar residues" evidence="12">
    <location>
        <begin position="7"/>
        <end position="16"/>
    </location>
</feature>
<dbReference type="GO" id="GO:0006281">
    <property type="term" value="P:DNA repair"/>
    <property type="evidence" value="ECO:0007669"/>
    <property type="project" value="TreeGrafter"/>
</dbReference>
<dbReference type="Proteomes" id="UP000053611">
    <property type="component" value="Unassembled WGS sequence"/>
</dbReference>
<dbReference type="InterPro" id="IPR013083">
    <property type="entry name" value="Znf_RING/FYVE/PHD"/>
</dbReference>
<dbReference type="RefSeq" id="XP_018278685.1">
    <property type="nucleotide sequence ID" value="XM_018427557.1"/>
</dbReference>
<dbReference type="Gene3D" id="3.30.40.10">
    <property type="entry name" value="Zinc/RING finger domain, C3HC4 (zinc finger)"/>
    <property type="match status" value="1"/>
</dbReference>
<keyword evidence="6" id="KW-0378">Hydrolase</keyword>
<evidence type="ECO:0000256" key="5">
    <source>
        <dbReference type="ARBA" id="ARBA00022771"/>
    </source>
</evidence>
<dbReference type="Pfam" id="PF08797">
    <property type="entry name" value="HIRAN"/>
    <property type="match status" value="1"/>
</dbReference>
<evidence type="ECO:0000256" key="11">
    <source>
        <dbReference type="PROSITE-ProRule" id="PRU00175"/>
    </source>
</evidence>
<accession>A0A0J1B3H0</accession>
<evidence type="ECO:0000259" key="15">
    <source>
        <dbReference type="PROSITE" id="PS51194"/>
    </source>
</evidence>
<evidence type="ECO:0000256" key="1">
    <source>
        <dbReference type="ARBA" id="ARBA00004123"/>
    </source>
</evidence>
<keyword evidence="5 11" id="KW-0863">Zinc-finger</keyword>
<dbReference type="GO" id="GO:0008270">
    <property type="term" value="F:zinc ion binding"/>
    <property type="evidence" value="ECO:0007669"/>
    <property type="project" value="UniProtKB-KW"/>
</dbReference>
<dbReference type="GO" id="GO:0003676">
    <property type="term" value="F:nucleic acid binding"/>
    <property type="evidence" value="ECO:0007669"/>
    <property type="project" value="InterPro"/>
</dbReference>
<keyword evidence="7" id="KW-0347">Helicase</keyword>
<evidence type="ECO:0000256" key="7">
    <source>
        <dbReference type="ARBA" id="ARBA00022806"/>
    </source>
</evidence>
<keyword evidence="4" id="KW-0547">Nucleotide-binding</keyword>
<name>A0A0J1B3H0_9TREE</name>
<dbReference type="AlphaFoldDB" id="A0A0J1B3H0"/>
<dbReference type="Gene3D" id="3.30.70.2330">
    <property type="match status" value="1"/>
</dbReference>
<sequence length="937" mass="103119">MEDHQVHGSSPSSRRTGASRSSHPSSHSSSSSRPKKAAGKKRARSPAHSDDGRRTQAQPNGDVPHHYAEEEEDAPPPTQELDELYVTLRTDVVGSQYYEGLVGIGEYVMLRRQPNNEYDSNAVQVLNASGVQVGHIPRGVAARIAPLMDGRLITVEGRMIGQNLDGSHRYKLPMNMSIYGRAAHREVLEPELAWATPMERGFDYMRQHEAAARGKGKARETGVSGSGGGVGEGMQRILDGLVKVNEDEKAADSVMAALTAGMDVTKLPLHPSPPSRLSGELLVDLLPHQSQALKWMIDHEDPKLPKTPEDTAVQFWTRQKGSGKGASDYWLNVATKTPQVETPVLGRGGIVADGMGLGKTLTTLALVLATKAQDVAQGSTKTTLIVCPLSVLSNWEKQIEDHVADGQLRYYVYHGTGKSATPTTLAQYDIVLTTYQTIAAEAPTPAAQSIDKGKKVKVSGRLGPLLKMKWKRIVADEGHVMKNPKAKMTQAFASLHAERRWICTGTPIVNSPADLGSLLTCIKMCAPLDQPEYFRSLVLRPLKSGAAEAARLLQGIVGQALLRRTKETKDATGKPIVSLPPIEYYQVPVKLDEETRRTYDEVHAESRRRFEQSLRSGESAANVLAMLTRMRQLCLSADLVPQSFLDDIRHPHVSSNTPAVTVSKMTPEQREMLIQKLKQVIADQEECSVCFDVLSDPRITDCGHPFCFECISEVIKRQAVCPMDRHPIALTSLLEVPPDAAPEFVEQAIVPSLRSAKITELVRYLKAFDKGDKTLVFSQFTTFLDRVAAILQEEGIQYCRFDGSMPAKKRQEVIARFQKPFLDATTETNPVVMLISLKSGAVGLNLTAASNVFLCDPWWQSAIEAQAVDRVHRMGQRKTVRVFQLIAENTIEAKVLDIQKQKDALVQDAFAKSGSAETKAAKKQARFEDLRRIFGVE</sequence>
<dbReference type="SMART" id="SM00184">
    <property type="entry name" value="RING"/>
    <property type="match status" value="1"/>
</dbReference>
<evidence type="ECO:0000313" key="16">
    <source>
        <dbReference type="EMBL" id="KLT42194.1"/>
    </source>
</evidence>
<comment type="subcellular location">
    <subcellularLocation>
        <location evidence="1">Nucleus</location>
    </subcellularLocation>
</comment>
<evidence type="ECO:0000256" key="3">
    <source>
        <dbReference type="ARBA" id="ARBA00022723"/>
    </source>
</evidence>
<dbReference type="InterPro" id="IPR050628">
    <property type="entry name" value="SNF2_RAD54_helicase_TF"/>
</dbReference>
<dbReference type="PANTHER" id="PTHR45626:SF17">
    <property type="entry name" value="HELICASE-LIKE TRANSCRIPTION FACTOR"/>
    <property type="match status" value="1"/>
</dbReference>
<dbReference type="Gene3D" id="3.40.50.300">
    <property type="entry name" value="P-loop containing nucleotide triphosphate hydrolases"/>
    <property type="match status" value="1"/>
</dbReference>
<dbReference type="SUPFAM" id="SSF52540">
    <property type="entry name" value="P-loop containing nucleoside triphosphate hydrolases"/>
    <property type="match status" value="2"/>
</dbReference>
<dbReference type="OrthoDB" id="448448at2759"/>
<dbReference type="SMART" id="SM00490">
    <property type="entry name" value="HELICc"/>
    <property type="match status" value="1"/>
</dbReference>
<dbReference type="InterPro" id="IPR049730">
    <property type="entry name" value="SNF2/RAD54-like_C"/>
</dbReference>
<keyword evidence="9" id="KW-0067">ATP-binding</keyword>
<dbReference type="PROSITE" id="PS51194">
    <property type="entry name" value="HELICASE_CTER"/>
    <property type="match status" value="1"/>
</dbReference>
<dbReference type="GeneID" id="28988160"/>
<dbReference type="Pfam" id="PF13923">
    <property type="entry name" value="zf-C3HC4_2"/>
    <property type="match status" value="1"/>
</dbReference>
<evidence type="ECO:0000256" key="6">
    <source>
        <dbReference type="ARBA" id="ARBA00022801"/>
    </source>
</evidence>
<dbReference type="InterPro" id="IPR001650">
    <property type="entry name" value="Helicase_C-like"/>
</dbReference>
<evidence type="ECO:0000256" key="8">
    <source>
        <dbReference type="ARBA" id="ARBA00022833"/>
    </source>
</evidence>
<dbReference type="InterPro" id="IPR017907">
    <property type="entry name" value="Znf_RING_CS"/>
</dbReference>
<organism evidence="16 17">
    <name type="scientific">Cutaneotrichosporon oleaginosum</name>
    <dbReference type="NCBI Taxonomy" id="879819"/>
    <lineage>
        <taxon>Eukaryota</taxon>
        <taxon>Fungi</taxon>
        <taxon>Dikarya</taxon>
        <taxon>Basidiomycota</taxon>
        <taxon>Agaricomycotina</taxon>
        <taxon>Tremellomycetes</taxon>
        <taxon>Trichosporonales</taxon>
        <taxon>Trichosporonaceae</taxon>
        <taxon>Cutaneotrichosporon</taxon>
    </lineage>
</organism>
<dbReference type="GO" id="GO:0005634">
    <property type="term" value="C:nucleus"/>
    <property type="evidence" value="ECO:0007669"/>
    <property type="project" value="UniProtKB-SubCell"/>
</dbReference>
<dbReference type="InterPro" id="IPR038718">
    <property type="entry name" value="SNF2-like_sf"/>
</dbReference>
<feature type="compositionally biased region" description="Low complexity" evidence="12">
    <location>
        <begin position="18"/>
        <end position="32"/>
    </location>
</feature>
<dbReference type="SMART" id="SM00487">
    <property type="entry name" value="DEXDc"/>
    <property type="match status" value="1"/>
</dbReference>
<feature type="domain" description="RING-type" evidence="13">
    <location>
        <begin position="687"/>
        <end position="725"/>
    </location>
</feature>
<dbReference type="SMART" id="SM00910">
    <property type="entry name" value="HIRAN"/>
    <property type="match status" value="1"/>
</dbReference>
<feature type="domain" description="Helicase ATP-binding" evidence="14">
    <location>
        <begin position="340"/>
        <end position="525"/>
    </location>
</feature>
<dbReference type="InterPro" id="IPR027417">
    <property type="entry name" value="P-loop_NTPase"/>
</dbReference>
<dbReference type="InterPro" id="IPR000330">
    <property type="entry name" value="SNF2_N"/>
</dbReference>
<gene>
    <name evidence="16" type="ORF">CC85DRAFT_97511</name>
</gene>
<keyword evidence="17" id="KW-1185">Reference proteome</keyword>
<evidence type="ECO:0000259" key="14">
    <source>
        <dbReference type="PROSITE" id="PS51192"/>
    </source>
</evidence>
<dbReference type="Pfam" id="PF00271">
    <property type="entry name" value="Helicase_C"/>
    <property type="match status" value="1"/>
</dbReference>
<evidence type="ECO:0000259" key="13">
    <source>
        <dbReference type="PROSITE" id="PS50089"/>
    </source>
</evidence>
<evidence type="ECO:0000256" key="4">
    <source>
        <dbReference type="ARBA" id="ARBA00022741"/>
    </source>
</evidence>
<dbReference type="Pfam" id="PF00176">
    <property type="entry name" value="SNF2-rel_dom"/>
    <property type="match status" value="1"/>
</dbReference>
<evidence type="ECO:0000256" key="9">
    <source>
        <dbReference type="ARBA" id="ARBA00022840"/>
    </source>
</evidence>